<reference evidence="6 7" key="1">
    <citation type="journal article" date="2020" name="Int. J. Syst. Evol. Microbiol.">
        <title>Description of Erysipelothrix piscisicarius sp. nov., an emergent fish pathogen, and assessment of virulence using a tiger barb (Puntigrus tetrazona) infection model.</title>
        <authorList>
            <person name="Pomaranski E.K."/>
            <person name="Griffin M.J."/>
            <person name="Camus A.C."/>
            <person name="Armwood A.R."/>
            <person name="Shelley J."/>
            <person name="Waldbieser G.C."/>
            <person name="LaFrentz B.R."/>
            <person name="Garcia J.C."/>
            <person name="Yanong R."/>
            <person name="Soto E."/>
        </authorList>
    </citation>
    <scope>NUCLEOTIDE SEQUENCE [LARGE SCALE GENOMIC DNA]</scope>
    <source>
        <strain evidence="6 7">15TAL0474</strain>
    </source>
</reference>
<keyword evidence="1" id="KW-0805">Transcription regulation</keyword>
<sequence>MTQEKKLTIKEIASLAGTSKTTISFFLNGKFDKMSAETRERIEKVIEETNYSPSVVARSLNAKSMKLIGVIIGDITNAFANQIVKGIDEAAKEGKYQLIVGNTNYDIENEENYVNRMLAMGVDGFIVQPTTSFHKLIKKIRSQNKEIVFIDSQTNVQNNPWVKTNNYEAVLETTEEMMKLGYEEFILLTADPSILSTRQERSQGFIDALALNGKQCNMQIVSDNVTPAEITEIISNNIMLNRKTLIFAANCWLLPIVYMGLKELRNLIPTTIGLLGFDNTEWTNVASPSVTTIVQPAYDEGYQAARILIDRIEGDYMEAPNQILKCNINWQESTCQGDLL</sequence>
<name>A0A3Q8S2N7_9FIRM</name>
<keyword evidence="7" id="KW-1185">Reference proteome</keyword>
<proteinExistence type="predicted"/>
<evidence type="ECO:0000313" key="6">
    <source>
        <dbReference type="EMBL" id="AZK44046.1"/>
    </source>
</evidence>
<feature type="domain" description="HTH cro/C1-type" evidence="5">
    <location>
        <begin position="3"/>
        <end position="52"/>
    </location>
</feature>
<dbReference type="PANTHER" id="PTHR30146:SF154">
    <property type="entry name" value="TRANSCRIPTION REGULATOR, MEMBER OF GALR FAMILY"/>
    <property type="match status" value="1"/>
</dbReference>
<dbReference type="Gene3D" id="3.40.50.2300">
    <property type="match status" value="2"/>
</dbReference>
<dbReference type="InterPro" id="IPR025997">
    <property type="entry name" value="SBP_2_dom"/>
</dbReference>
<dbReference type="PROSITE" id="PS50943">
    <property type="entry name" value="HTH_CROC1"/>
    <property type="match status" value="1"/>
</dbReference>
<dbReference type="InterPro" id="IPR028082">
    <property type="entry name" value="Peripla_BP_I"/>
</dbReference>
<dbReference type="RefSeq" id="WP_125164245.1">
    <property type="nucleotide sequence ID" value="NZ_CP034234.1"/>
</dbReference>
<dbReference type="PANTHER" id="PTHR30146">
    <property type="entry name" value="LACI-RELATED TRANSCRIPTIONAL REPRESSOR"/>
    <property type="match status" value="1"/>
</dbReference>
<dbReference type="InterPro" id="IPR010982">
    <property type="entry name" value="Lambda_DNA-bd_dom_sf"/>
</dbReference>
<dbReference type="Gene3D" id="1.10.260.40">
    <property type="entry name" value="lambda repressor-like DNA-binding domains"/>
    <property type="match status" value="1"/>
</dbReference>
<dbReference type="PROSITE" id="PS50932">
    <property type="entry name" value="HTH_LACI_2"/>
    <property type="match status" value="1"/>
</dbReference>
<evidence type="ECO:0000256" key="3">
    <source>
        <dbReference type="ARBA" id="ARBA00023163"/>
    </source>
</evidence>
<dbReference type="GO" id="GO:0000976">
    <property type="term" value="F:transcription cis-regulatory region binding"/>
    <property type="evidence" value="ECO:0007669"/>
    <property type="project" value="TreeGrafter"/>
</dbReference>
<dbReference type="InterPro" id="IPR000843">
    <property type="entry name" value="HTH_LacI"/>
</dbReference>
<organism evidence="6 7">
    <name type="scientific">Erysipelothrix piscisicarius</name>
    <dbReference type="NCBI Taxonomy" id="2485784"/>
    <lineage>
        <taxon>Bacteria</taxon>
        <taxon>Bacillati</taxon>
        <taxon>Bacillota</taxon>
        <taxon>Erysipelotrichia</taxon>
        <taxon>Erysipelotrichales</taxon>
        <taxon>Erysipelotrichaceae</taxon>
        <taxon>Erysipelothrix</taxon>
    </lineage>
</organism>
<keyword evidence="3" id="KW-0804">Transcription</keyword>
<dbReference type="InterPro" id="IPR001387">
    <property type="entry name" value="Cro/C1-type_HTH"/>
</dbReference>
<dbReference type="SUPFAM" id="SSF53822">
    <property type="entry name" value="Periplasmic binding protein-like I"/>
    <property type="match status" value="1"/>
</dbReference>
<evidence type="ECO:0000256" key="2">
    <source>
        <dbReference type="ARBA" id="ARBA00023125"/>
    </source>
</evidence>
<dbReference type="CDD" id="cd06283">
    <property type="entry name" value="PBP1_RegR_EndR_KdgR-like"/>
    <property type="match status" value="1"/>
</dbReference>
<keyword evidence="2 6" id="KW-0238">DNA-binding</keyword>
<protein>
    <submittedName>
        <fullName evidence="6">LacI family DNA-binding transcriptional regulator</fullName>
    </submittedName>
</protein>
<evidence type="ECO:0000259" key="5">
    <source>
        <dbReference type="PROSITE" id="PS50943"/>
    </source>
</evidence>
<gene>
    <name evidence="6" type="ORF">EEI45_04075</name>
</gene>
<dbReference type="Pfam" id="PF13407">
    <property type="entry name" value="Peripla_BP_4"/>
    <property type="match status" value="1"/>
</dbReference>
<dbReference type="AlphaFoldDB" id="A0A3Q8S2N7"/>
<dbReference type="Proteomes" id="UP000278804">
    <property type="component" value="Chromosome"/>
</dbReference>
<evidence type="ECO:0000256" key="1">
    <source>
        <dbReference type="ARBA" id="ARBA00023015"/>
    </source>
</evidence>
<dbReference type="SMART" id="SM00354">
    <property type="entry name" value="HTH_LACI"/>
    <property type="match status" value="1"/>
</dbReference>
<feature type="domain" description="HTH lacI-type" evidence="4">
    <location>
        <begin position="7"/>
        <end position="62"/>
    </location>
</feature>
<dbReference type="CDD" id="cd01392">
    <property type="entry name" value="HTH_LacI"/>
    <property type="match status" value="1"/>
</dbReference>
<dbReference type="EMBL" id="CP034234">
    <property type="protein sequence ID" value="AZK44046.1"/>
    <property type="molecule type" value="Genomic_DNA"/>
</dbReference>
<accession>A0A3Q8S2N7</accession>
<evidence type="ECO:0000259" key="4">
    <source>
        <dbReference type="PROSITE" id="PS50932"/>
    </source>
</evidence>
<evidence type="ECO:0000313" key="7">
    <source>
        <dbReference type="Proteomes" id="UP000278804"/>
    </source>
</evidence>
<dbReference type="SUPFAM" id="SSF47413">
    <property type="entry name" value="lambda repressor-like DNA-binding domains"/>
    <property type="match status" value="1"/>
</dbReference>
<dbReference type="Pfam" id="PF00356">
    <property type="entry name" value="LacI"/>
    <property type="match status" value="1"/>
</dbReference>
<dbReference type="KEGG" id="eri:EEI45_04075"/>
<dbReference type="GO" id="GO:0003700">
    <property type="term" value="F:DNA-binding transcription factor activity"/>
    <property type="evidence" value="ECO:0007669"/>
    <property type="project" value="TreeGrafter"/>
</dbReference>